<gene>
    <name evidence="1" type="ORF">PQR62_16365</name>
</gene>
<dbReference type="CDD" id="cd11649">
    <property type="entry name" value="RsmI_like"/>
    <property type="match status" value="1"/>
</dbReference>
<dbReference type="GO" id="GO:0008168">
    <property type="term" value="F:methyltransferase activity"/>
    <property type="evidence" value="ECO:0007669"/>
    <property type="project" value="UniProtKB-KW"/>
</dbReference>
<dbReference type="Gene3D" id="3.40.1010.10">
    <property type="entry name" value="Cobalt-precorrin-4 Transmethylase, Domain 1"/>
    <property type="match status" value="1"/>
</dbReference>
<name>A0ABW9AAE5_9BURK</name>
<dbReference type="PIRSF" id="PIRSF005917">
    <property type="entry name" value="MTase_YraL"/>
    <property type="match status" value="1"/>
</dbReference>
<protein>
    <submittedName>
        <fullName evidence="1">SAM-dependent methyltransferase</fullName>
    </submittedName>
</protein>
<keyword evidence="1" id="KW-0489">Methyltransferase</keyword>
<comment type="caution">
    <text evidence="1">The sequence shown here is derived from an EMBL/GenBank/DDBJ whole genome shotgun (WGS) entry which is preliminary data.</text>
</comment>
<dbReference type="PANTHER" id="PTHR46111">
    <property type="entry name" value="RIBOSOMAL RNA SMALL SUBUNIT METHYLTRANSFERASE I"/>
    <property type="match status" value="1"/>
</dbReference>
<dbReference type="EMBL" id="JAQQFM010000007">
    <property type="protein sequence ID" value="MFL9925856.1"/>
    <property type="molecule type" value="Genomic_DNA"/>
</dbReference>
<evidence type="ECO:0000313" key="1">
    <source>
        <dbReference type="EMBL" id="MFL9925856.1"/>
    </source>
</evidence>
<dbReference type="RefSeq" id="WP_408159057.1">
    <property type="nucleotide sequence ID" value="NZ_JAQQFM010000007.1"/>
</dbReference>
<keyword evidence="2" id="KW-1185">Reference proteome</keyword>
<dbReference type="InterPro" id="IPR014777">
    <property type="entry name" value="4pyrrole_Mease_sub1"/>
</dbReference>
<dbReference type="SUPFAM" id="SSF53790">
    <property type="entry name" value="Tetrapyrrole methylase"/>
    <property type="match status" value="1"/>
</dbReference>
<evidence type="ECO:0000313" key="2">
    <source>
        <dbReference type="Proteomes" id="UP001629246"/>
    </source>
</evidence>
<dbReference type="InterPro" id="IPR008189">
    <property type="entry name" value="rRNA_ssu_MeTfrase_I"/>
</dbReference>
<dbReference type="GO" id="GO:0032259">
    <property type="term" value="P:methylation"/>
    <property type="evidence" value="ECO:0007669"/>
    <property type="project" value="UniProtKB-KW"/>
</dbReference>
<dbReference type="InterPro" id="IPR035996">
    <property type="entry name" value="4pyrrol_Methylase_sf"/>
</dbReference>
<dbReference type="Proteomes" id="UP001629246">
    <property type="component" value="Unassembled WGS sequence"/>
</dbReference>
<keyword evidence="1" id="KW-0808">Transferase</keyword>
<accession>A0ABW9AAE5</accession>
<sequence length="256" mass="27054">MAGILYLVPNTLGTPDASNSGRAAAGHPLDAIIPREVQALTARLDHFIAENAKTTRAFLKLLGSAQPLKKPIQEISIAELNVNTPPAGLPALLTPLLAGHDVGLISEAGVPAVADPGANLVRLAHQHGITVKPLVGPSSLLLSVMASGLNGQSFAFNGYLPTDVTARAKRIRQLEERSRHEKQTQLLIETPYRNAAMLEALAATCQPATLISVATDLSLPQESVRTQTAAQWKTALTAGKGPDFHKKPTVFLLLAD</sequence>
<reference evidence="1 2" key="1">
    <citation type="journal article" date="2024" name="Chem. Sci.">
        <title>Discovery of megapolipeptins by genome mining of a Burkholderiales bacteria collection.</title>
        <authorList>
            <person name="Paulo B.S."/>
            <person name="Recchia M.J.J."/>
            <person name="Lee S."/>
            <person name="Fergusson C.H."/>
            <person name="Romanowski S.B."/>
            <person name="Hernandez A."/>
            <person name="Krull N."/>
            <person name="Liu D.Y."/>
            <person name="Cavanagh H."/>
            <person name="Bos A."/>
            <person name="Gray C.A."/>
            <person name="Murphy B.T."/>
            <person name="Linington R.G."/>
            <person name="Eustaquio A.S."/>
        </authorList>
    </citation>
    <scope>NUCLEOTIDE SEQUENCE [LARGE SCALE GENOMIC DNA]</scope>
    <source>
        <strain evidence="1 2">RL21-008-BIB-A</strain>
    </source>
</reference>
<dbReference type="InterPro" id="IPR014776">
    <property type="entry name" value="4pyrrole_Mease_sub2"/>
</dbReference>
<dbReference type="Gene3D" id="3.30.950.10">
    <property type="entry name" value="Methyltransferase, Cobalt-precorrin-4 Transmethylase, Domain 2"/>
    <property type="match status" value="1"/>
</dbReference>
<proteinExistence type="predicted"/>
<dbReference type="PANTHER" id="PTHR46111:SF2">
    <property type="entry name" value="SAM-DEPENDENT METHYLTRANSFERASE"/>
    <property type="match status" value="1"/>
</dbReference>
<organism evidence="1 2">
    <name type="scientific">Herbaspirillum lusitanum</name>
    <dbReference type="NCBI Taxonomy" id="213312"/>
    <lineage>
        <taxon>Bacteria</taxon>
        <taxon>Pseudomonadati</taxon>
        <taxon>Pseudomonadota</taxon>
        <taxon>Betaproteobacteria</taxon>
        <taxon>Burkholderiales</taxon>
        <taxon>Oxalobacteraceae</taxon>
        <taxon>Herbaspirillum</taxon>
    </lineage>
</organism>